<evidence type="ECO:0000313" key="3">
    <source>
        <dbReference type="EMBL" id="RJG01250.1"/>
    </source>
</evidence>
<accession>A0A3A3GJW8</accession>
<dbReference type="Proteomes" id="UP000266327">
    <property type="component" value="Unassembled WGS sequence"/>
</dbReference>
<dbReference type="InterPro" id="IPR007813">
    <property type="entry name" value="PilN"/>
</dbReference>
<name>A0A3A3GJW8_9BURK</name>
<protein>
    <submittedName>
        <fullName evidence="3">MSHA biogenesis protein MshI</fullName>
    </submittedName>
</protein>
<keyword evidence="2" id="KW-0812">Transmembrane</keyword>
<evidence type="ECO:0000256" key="2">
    <source>
        <dbReference type="SAM" id="Phobius"/>
    </source>
</evidence>
<dbReference type="Pfam" id="PF05137">
    <property type="entry name" value="PilN"/>
    <property type="match status" value="1"/>
</dbReference>
<gene>
    <name evidence="3" type="ORF">D3878_06350</name>
</gene>
<comment type="caution">
    <text evidence="3">The sequence shown here is derived from an EMBL/GenBank/DDBJ whole genome shotgun (WGS) entry which is preliminary data.</text>
</comment>
<reference evidence="4" key="1">
    <citation type="submission" date="2018-09" db="EMBL/GenBank/DDBJ databases">
        <authorList>
            <person name="Zhu H."/>
        </authorList>
    </citation>
    <scope>NUCLEOTIDE SEQUENCE [LARGE SCALE GENOMIC DNA]</scope>
    <source>
        <strain evidence="4">K1S02-23</strain>
    </source>
</reference>
<proteinExistence type="predicted"/>
<dbReference type="EMBL" id="QYUQ01000002">
    <property type="protein sequence ID" value="RJG01250.1"/>
    <property type="molecule type" value="Genomic_DNA"/>
</dbReference>
<keyword evidence="4" id="KW-1185">Reference proteome</keyword>
<dbReference type="AlphaFoldDB" id="A0A3A3GJW8"/>
<feature type="coiled-coil region" evidence="1">
    <location>
        <begin position="46"/>
        <end position="100"/>
    </location>
</feature>
<sequence length="225" mass="24355">MSQQINLFNPIFRQQKKYFSAVTMAQAIGLILLGAAALTAYAGYRTSRLDAEVVEANRQLKVAQAQLVQVEAAFPSRQKSKSLEEQIRNMEVETAALRKVADILRTGEFGNTSGYAEYMRAFARQIIDGVWLTGFSIHGAGAEIGLRGRALRPELVPAYINRLKHEPVLQGKSFSALQMQAPQLNQAADAAGGKVPGEVAAYVEFSLQSTDASAQPASPGEVGKQ</sequence>
<feature type="transmembrane region" description="Helical" evidence="2">
    <location>
        <begin position="21"/>
        <end position="44"/>
    </location>
</feature>
<dbReference type="OrthoDB" id="5405677at2"/>
<keyword evidence="2" id="KW-0472">Membrane</keyword>
<keyword evidence="1" id="KW-0175">Coiled coil</keyword>
<evidence type="ECO:0000313" key="4">
    <source>
        <dbReference type="Proteomes" id="UP000266327"/>
    </source>
</evidence>
<organism evidence="3 4">
    <name type="scientific">Noviherbaspirillum sedimenti</name>
    <dbReference type="NCBI Taxonomy" id="2320865"/>
    <lineage>
        <taxon>Bacteria</taxon>
        <taxon>Pseudomonadati</taxon>
        <taxon>Pseudomonadota</taxon>
        <taxon>Betaproteobacteria</taxon>
        <taxon>Burkholderiales</taxon>
        <taxon>Oxalobacteraceae</taxon>
        <taxon>Noviherbaspirillum</taxon>
    </lineage>
</organism>
<dbReference type="RefSeq" id="WP_119784700.1">
    <property type="nucleotide sequence ID" value="NZ_QYUQ01000002.1"/>
</dbReference>
<keyword evidence="2" id="KW-1133">Transmembrane helix</keyword>
<evidence type="ECO:0000256" key="1">
    <source>
        <dbReference type="SAM" id="Coils"/>
    </source>
</evidence>